<feature type="transmembrane region" description="Helical" evidence="2">
    <location>
        <begin position="32"/>
        <end position="51"/>
    </location>
</feature>
<name>A0A0M0K4U3_9EUKA</name>
<evidence type="ECO:0000256" key="2">
    <source>
        <dbReference type="SAM" id="Phobius"/>
    </source>
</evidence>
<reference evidence="5" key="1">
    <citation type="journal article" date="2015" name="PLoS Genet.">
        <title>Genome Sequence and Transcriptome Analyses of Chrysochromulina tobin: Metabolic Tools for Enhanced Algal Fitness in the Prominent Order Prymnesiales (Haptophyceae).</title>
        <authorList>
            <person name="Hovde B.T."/>
            <person name="Deodato C.R."/>
            <person name="Hunsperger H.M."/>
            <person name="Ryken S.A."/>
            <person name="Yost W."/>
            <person name="Jha R.K."/>
            <person name="Patterson J."/>
            <person name="Monnat R.J. Jr."/>
            <person name="Barlow S.B."/>
            <person name="Starkenburg S.R."/>
            <person name="Cattolico R.A."/>
        </authorList>
    </citation>
    <scope>NUCLEOTIDE SEQUENCE</scope>
    <source>
        <strain evidence="5">CCMP291</strain>
    </source>
</reference>
<feature type="chain" id="PRO_5005602471" evidence="3">
    <location>
        <begin position="23"/>
        <end position="77"/>
    </location>
</feature>
<organism evidence="4 5">
    <name type="scientific">Chrysochromulina tobinii</name>
    <dbReference type="NCBI Taxonomy" id="1460289"/>
    <lineage>
        <taxon>Eukaryota</taxon>
        <taxon>Haptista</taxon>
        <taxon>Haptophyta</taxon>
        <taxon>Prymnesiophyceae</taxon>
        <taxon>Prymnesiales</taxon>
        <taxon>Chrysochromulinaceae</taxon>
        <taxon>Chrysochromulina</taxon>
    </lineage>
</organism>
<proteinExistence type="predicted"/>
<keyword evidence="2" id="KW-0812">Transmembrane</keyword>
<sequence>MLLSSPLVATVGLSLSIPLALASDVLRGRARLNGSLLLGMMLVSSGFLALVGGGAHHPSAPHGQGRHATPSCEHRGH</sequence>
<dbReference type="AlphaFoldDB" id="A0A0M0K4U3"/>
<comment type="caution">
    <text evidence="4">The sequence shown here is derived from an EMBL/GenBank/DDBJ whole genome shotgun (WGS) entry which is preliminary data.</text>
</comment>
<dbReference type="Proteomes" id="UP000037460">
    <property type="component" value="Unassembled WGS sequence"/>
</dbReference>
<evidence type="ECO:0000256" key="1">
    <source>
        <dbReference type="SAM" id="MobiDB-lite"/>
    </source>
</evidence>
<feature type="region of interest" description="Disordered" evidence="1">
    <location>
        <begin position="56"/>
        <end position="77"/>
    </location>
</feature>
<evidence type="ECO:0000313" key="4">
    <source>
        <dbReference type="EMBL" id="KOO33840.1"/>
    </source>
</evidence>
<gene>
    <name evidence="4" type="ORF">Ctob_006903</name>
</gene>
<feature type="signal peptide" evidence="3">
    <location>
        <begin position="1"/>
        <end position="22"/>
    </location>
</feature>
<dbReference type="EMBL" id="JWZX01001410">
    <property type="protein sequence ID" value="KOO33840.1"/>
    <property type="molecule type" value="Genomic_DNA"/>
</dbReference>
<keyword evidence="2" id="KW-1133">Transmembrane helix</keyword>
<evidence type="ECO:0000313" key="5">
    <source>
        <dbReference type="Proteomes" id="UP000037460"/>
    </source>
</evidence>
<keyword evidence="2" id="KW-0472">Membrane</keyword>
<accession>A0A0M0K4U3</accession>
<protein>
    <submittedName>
        <fullName evidence="4">Uncharacterized protein</fullName>
    </submittedName>
</protein>
<keyword evidence="3" id="KW-0732">Signal</keyword>
<keyword evidence="5" id="KW-1185">Reference proteome</keyword>
<evidence type="ECO:0000256" key="3">
    <source>
        <dbReference type="SAM" id="SignalP"/>
    </source>
</evidence>
<dbReference type="OrthoDB" id="1436450at2759"/>